<name>A0A4P2R3L3_SORCE</name>
<gene>
    <name evidence="1" type="ORF">SOCE836_095100</name>
</gene>
<dbReference type="AlphaFoldDB" id="A0A4P2R3L3"/>
<protein>
    <submittedName>
        <fullName evidence="1">Uncharacterized protein</fullName>
    </submittedName>
</protein>
<dbReference type="Proteomes" id="UP000295497">
    <property type="component" value="Chromosome"/>
</dbReference>
<dbReference type="EMBL" id="CP012672">
    <property type="protein sequence ID" value="AUX37288.1"/>
    <property type="molecule type" value="Genomic_DNA"/>
</dbReference>
<organism evidence="1 2">
    <name type="scientific">Sorangium cellulosum</name>
    <name type="common">Polyangium cellulosum</name>
    <dbReference type="NCBI Taxonomy" id="56"/>
    <lineage>
        <taxon>Bacteria</taxon>
        <taxon>Pseudomonadati</taxon>
        <taxon>Myxococcota</taxon>
        <taxon>Polyangia</taxon>
        <taxon>Polyangiales</taxon>
        <taxon>Polyangiaceae</taxon>
        <taxon>Sorangium</taxon>
    </lineage>
</organism>
<sequence length="241" mass="27027">MGRRGRRIAGAALVERVRRRTAGGVGERQRELGRRGSQVLPGHVSVVRRQGNESMMTNRSELLDVVYRFYPRGVQKIQRIHVPPNAPVYEDTEEHRRLVEAVDRGRAEYPTWKAMIRRLKDRYRLQNESVHLLAGGSDPAYSARIYRPKDLEPVPSLSSRASLSFHVSLLGPYYGVHSRGEPDEMPAAVAGEIEATYPGYQPIPPELGNEVVPDVDVDGVSMGEATIYVCLLSVVWTWADP</sequence>
<reference evidence="1 2" key="1">
    <citation type="submission" date="2015-09" db="EMBL/GenBank/DDBJ databases">
        <title>Sorangium comparison.</title>
        <authorList>
            <person name="Zaburannyi N."/>
            <person name="Bunk B."/>
            <person name="Overmann J."/>
            <person name="Mueller R."/>
        </authorList>
    </citation>
    <scope>NUCLEOTIDE SEQUENCE [LARGE SCALE GENOMIC DNA]</scope>
    <source>
        <strain evidence="1 2">So ce836</strain>
    </source>
</reference>
<evidence type="ECO:0000313" key="2">
    <source>
        <dbReference type="Proteomes" id="UP000295497"/>
    </source>
</evidence>
<evidence type="ECO:0000313" key="1">
    <source>
        <dbReference type="EMBL" id="AUX37288.1"/>
    </source>
</evidence>
<proteinExistence type="predicted"/>
<accession>A0A4P2R3L3</accession>